<sequence length="195" mass="22185">MVFFTLFLLHTAESYAASERYVEYYNNNHSGDTNSNDVGKPVKPYTSASYEVTEKVDDIPDNRPKPGPVIPNYTVGKPINFAQNNRNNYKNNYKTGYDSEAENNFADDDNSGTKNKHFHKYNHKINSFGIKGKERSSKGDDDNDLSEYSKIDDYGDNDTEARAGFYDSLKEVVSDFKNKISKSFNSFFGNDDHSI</sequence>
<comment type="caution">
    <text evidence="1">The sequence shown here is derived from an EMBL/GenBank/DDBJ whole genome shotgun (WGS) entry which is preliminary data.</text>
</comment>
<accession>A0ACC1CP54</accession>
<organism evidence="1 2">
    <name type="scientific">Dendrolimus kikuchii</name>
    <dbReference type="NCBI Taxonomy" id="765133"/>
    <lineage>
        <taxon>Eukaryota</taxon>
        <taxon>Metazoa</taxon>
        <taxon>Ecdysozoa</taxon>
        <taxon>Arthropoda</taxon>
        <taxon>Hexapoda</taxon>
        <taxon>Insecta</taxon>
        <taxon>Pterygota</taxon>
        <taxon>Neoptera</taxon>
        <taxon>Endopterygota</taxon>
        <taxon>Lepidoptera</taxon>
        <taxon>Glossata</taxon>
        <taxon>Ditrysia</taxon>
        <taxon>Bombycoidea</taxon>
        <taxon>Lasiocampidae</taxon>
        <taxon>Dendrolimus</taxon>
    </lineage>
</organism>
<protein>
    <submittedName>
        <fullName evidence="1">Uncharacterized protein</fullName>
    </submittedName>
</protein>
<reference evidence="1 2" key="1">
    <citation type="journal article" date="2021" name="Front. Genet.">
        <title>Chromosome-Level Genome Assembly Reveals Significant Gene Expansion in the Toll and IMD Signaling Pathways of Dendrolimus kikuchii.</title>
        <authorList>
            <person name="Zhou J."/>
            <person name="Wu P."/>
            <person name="Xiong Z."/>
            <person name="Liu N."/>
            <person name="Zhao N."/>
            <person name="Ji M."/>
            <person name="Qiu Y."/>
            <person name="Yang B."/>
        </authorList>
    </citation>
    <scope>NUCLEOTIDE SEQUENCE [LARGE SCALE GENOMIC DNA]</scope>
    <source>
        <strain evidence="1">Ann1</strain>
    </source>
</reference>
<gene>
    <name evidence="1" type="ORF">K1T71_011531</name>
</gene>
<dbReference type="Proteomes" id="UP000824533">
    <property type="component" value="Linkage Group LG20"/>
</dbReference>
<evidence type="ECO:0000313" key="2">
    <source>
        <dbReference type="Proteomes" id="UP000824533"/>
    </source>
</evidence>
<keyword evidence="2" id="KW-1185">Reference proteome</keyword>
<proteinExistence type="predicted"/>
<name>A0ACC1CP54_9NEOP</name>
<evidence type="ECO:0000313" key="1">
    <source>
        <dbReference type="EMBL" id="KAJ0173355.1"/>
    </source>
</evidence>
<dbReference type="EMBL" id="CM034406">
    <property type="protein sequence ID" value="KAJ0173355.1"/>
    <property type="molecule type" value="Genomic_DNA"/>
</dbReference>